<sequence length="51" mass="5720">MRLSAIKSQYPVKTANDIGYIGAKNTPVNMDFIDHNEFEVAQEVHPGSVMR</sequence>
<evidence type="ECO:0000313" key="1">
    <source>
        <dbReference type="EMBL" id="MPM55091.1"/>
    </source>
</evidence>
<accession>A0A645AS01</accession>
<dbReference type="EMBL" id="VSSQ01015110">
    <property type="protein sequence ID" value="MPM55091.1"/>
    <property type="molecule type" value="Genomic_DNA"/>
</dbReference>
<reference evidence="1" key="1">
    <citation type="submission" date="2019-08" db="EMBL/GenBank/DDBJ databases">
        <authorList>
            <person name="Kucharzyk K."/>
            <person name="Murdoch R.W."/>
            <person name="Higgins S."/>
            <person name="Loffler F."/>
        </authorList>
    </citation>
    <scope>NUCLEOTIDE SEQUENCE</scope>
</reference>
<dbReference type="AlphaFoldDB" id="A0A645AS01"/>
<organism evidence="1">
    <name type="scientific">bioreactor metagenome</name>
    <dbReference type="NCBI Taxonomy" id="1076179"/>
    <lineage>
        <taxon>unclassified sequences</taxon>
        <taxon>metagenomes</taxon>
        <taxon>ecological metagenomes</taxon>
    </lineage>
</organism>
<proteinExistence type="predicted"/>
<gene>
    <name evidence="1" type="ORF">SDC9_101876</name>
</gene>
<protein>
    <submittedName>
        <fullName evidence="1">Uncharacterized protein</fullName>
    </submittedName>
</protein>
<name>A0A645AS01_9ZZZZ</name>
<comment type="caution">
    <text evidence="1">The sequence shown here is derived from an EMBL/GenBank/DDBJ whole genome shotgun (WGS) entry which is preliminary data.</text>
</comment>